<comment type="caution">
    <text evidence="1">The sequence shown here is derived from an EMBL/GenBank/DDBJ whole genome shotgun (WGS) entry which is preliminary data.</text>
</comment>
<dbReference type="Proteomes" id="UP001239111">
    <property type="component" value="Chromosome 2"/>
</dbReference>
<sequence length="135" mass="15253">MDHTRSDGPDPVDGHRIPTKIEIDDPLHMNPLMIDSGLPQLLPGCIIPLRESHAAMQKEKVRPSKVERSIERALRRAPKEAAEGSSKISSKTRREADHHELSKIPTRRMTWRAYPSTSQNQMSADQAIEIFKSPN</sequence>
<organism evidence="1 2">
    <name type="scientific">Eretmocerus hayati</name>
    <dbReference type="NCBI Taxonomy" id="131215"/>
    <lineage>
        <taxon>Eukaryota</taxon>
        <taxon>Metazoa</taxon>
        <taxon>Ecdysozoa</taxon>
        <taxon>Arthropoda</taxon>
        <taxon>Hexapoda</taxon>
        <taxon>Insecta</taxon>
        <taxon>Pterygota</taxon>
        <taxon>Neoptera</taxon>
        <taxon>Endopterygota</taxon>
        <taxon>Hymenoptera</taxon>
        <taxon>Apocrita</taxon>
        <taxon>Proctotrupomorpha</taxon>
        <taxon>Chalcidoidea</taxon>
        <taxon>Aphelinidae</taxon>
        <taxon>Aphelininae</taxon>
        <taxon>Eretmocerus</taxon>
    </lineage>
</organism>
<protein>
    <submittedName>
        <fullName evidence="1">Uncharacterized protein</fullName>
    </submittedName>
</protein>
<evidence type="ECO:0000313" key="1">
    <source>
        <dbReference type="EMBL" id="KAJ8678047.1"/>
    </source>
</evidence>
<dbReference type="EMBL" id="CM056742">
    <property type="protein sequence ID" value="KAJ8678047.1"/>
    <property type="molecule type" value="Genomic_DNA"/>
</dbReference>
<reference evidence="1" key="1">
    <citation type="submission" date="2023-04" db="EMBL/GenBank/DDBJ databases">
        <title>A chromosome-level genome assembly of the parasitoid wasp Eretmocerus hayati.</title>
        <authorList>
            <person name="Zhong Y."/>
            <person name="Liu S."/>
            <person name="Liu Y."/>
        </authorList>
    </citation>
    <scope>NUCLEOTIDE SEQUENCE</scope>
    <source>
        <strain evidence="1">ZJU_SS_LIU_2023</strain>
    </source>
</reference>
<keyword evidence="2" id="KW-1185">Reference proteome</keyword>
<evidence type="ECO:0000313" key="2">
    <source>
        <dbReference type="Proteomes" id="UP001239111"/>
    </source>
</evidence>
<name>A0ACC2P3U9_9HYME</name>
<proteinExistence type="predicted"/>
<accession>A0ACC2P3U9</accession>
<gene>
    <name evidence="1" type="ORF">QAD02_013834</name>
</gene>